<sequence length="140" mass="15358">MKIQIINGPNLNLLGKREPSVYGNCSFEDYLNGLRKKYTGIEITCFQSNSEGELIDKIQTAGFQVDAIILNAGAYTHTSIALHDAIRSVLAPVIEVHISNVHSREEFRHQSMIASACKGVICGFGMESYRLAVEAALSIN</sequence>
<dbReference type="Pfam" id="PF01220">
    <property type="entry name" value="DHquinase_II"/>
    <property type="match status" value="1"/>
</dbReference>
<dbReference type="HAMAP" id="MF_00169">
    <property type="entry name" value="AroQ"/>
    <property type="match status" value="1"/>
</dbReference>
<dbReference type="NCBIfam" id="NF003805">
    <property type="entry name" value="PRK05395.1-2"/>
    <property type="match status" value="1"/>
</dbReference>
<dbReference type="PANTHER" id="PTHR21272:SF3">
    <property type="entry name" value="CATABOLIC 3-DEHYDROQUINASE"/>
    <property type="match status" value="1"/>
</dbReference>
<accession>A0A5J4SQ29</accession>
<dbReference type="PROSITE" id="PS01029">
    <property type="entry name" value="DEHYDROQUINASE_II"/>
    <property type="match status" value="1"/>
</dbReference>
<dbReference type="PANTHER" id="PTHR21272">
    <property type="entry name" value="CATABOLIC 3-DEHYDROQUINASE"/>
    <property type="match status" value="1"/>
</dbReference>
<dbReference type="NCBIfam" id="TIGR01088">
    <property type="entry name" value="aroQ"/>
    <property type="match status" value="1"/>
</dbReference>
<evidence type="ECO:0000256" key="2">
    <source>
        <dbReference type="ARBA" id="ARBA00023239"/>
    </source>
</evidence>
<evidence type="ECO:0000313" key="3">
    <source>
        <dbReference type="EMBL" id="KAA6347195.1"/>
    </source>
</evidence>
<comment type="caution">
    <text evidence="3">The sequence shown here is derived from an EMBL/GenBank/DDBJ whole genome shotgun (WGS) entry which is preliminary data.</text>
</comment>
<organism evidence="3">
    <name type="scientific">termite gut metagenome</name>
    <dbReference type="NCBI Taxonomy" id="433724"/>
    <lineage>
        <taxon>unclassified sequences</taxon>
        <taxon>metagenomes</taxon>
        <taxon>organismal metagenomes</taxon>
    </lineage>
</organism>
<dbReference type="InterPro" id="IPR036441">
    <property type="entry name" value="DHquinase_II_sf"/>
</dbReference>
<dbReference type="GO" id="GO:0003855">
    <property type="term" value="F:3-dehydroquinate dehydratase activity"/>
    <property type="evidence" value="ECO:0007669"/>
    <property type="project" value="UniProtKB-EC"/>
</dbReference>
<dbReference type="AlphaFoldDB" id="A0A5J4SQ29"/>
<gene>
    <name evidence="3" type="ORF">EZS27_005364</name>
</gene>
<evidence type="ECO:0000256" key="1">
    <source>
        <dbReference type="ARBA" id="ARBA00012060"/>
    </source>
</evidence>
<proteinExistence type="inferred from homology"/>
<dbReference type="EMBL" id="SNRY01000104">
    <property type="protein sequence ID" value="KAA6347195.1"/>
    <property type="molecule type" value="Genomic_DNA"/>
</dbReference>
<dbReference type="NCBIfam" id="NF003806">
    <property type="entry name" value="PRK05395.1-3"/>
    <property type="match status" value="1"/>
</dbReference>
<dbReference type="CDD" id="cd00466">
    <property type="entry name" value="DHQase_II"/>
    <property type="match status" value="1"/>
</dbReference>
<dbReference type="PIRSF" id="PIRSF001399">
    <property type="entry name" value="DHquinase_II"/>
    <property type="match status" value="1"/>
</dbReference>
<dbReference type="SUPFAM" id="SSF52304">
    <property type="entry name" value="Type II 3-dehydroquinate dehydratase"/>
    <property type="match status" value="1"/>
</dbReference>
<dbReference type="EC" id="4.2.1.10" evidence="1"/>
<dbReference type="InterPro" id="IPR001874">
    <property type="entry name" value="DHquinase_II"/>
</dbReference>
<protein>
    <recommendedName>
        <fullName evidence="1">3-dehydroquinate dehydratase</fullName>
        <ecNumber evidence="1">4.2.1.10</ecNumber>
    </recommendedName>
</protein>
<dbReference type="InterPro" id="IPR018509">
    <property type="entry name" value="DHquinase_II_CS"/>
</dbReference>
<dbReference type="GO" id="GO:0019631">
    <property type="term" value="P:quinate catabolic process"/>
    <property type="evidence" value="ECO:0007669"/>
    <property type="project" value="TreeGrafter"/>
</dbReference>
<dbReference type="Gene3D" id="3.40.50.9100">
    <property type="entry name" value="Dehydroquinase, class II"/>
    <property type="match status" value="1"/>
</dbReference>
<name>A0A5J4SQ29_9ZZZZ</name>
<dbReference type="NCBIfam" id="NF003807">
    <property type="entry name" value="PRK05395.1-4"/>
    <property type="match status" value="1"/>
</dbReference>
<reference evidence="3" key="1">
    <citation type="submission" date="2019-03" db="EMBL/GenBank/DDBJ databases">
        <title>Single cell metagenomics reveals metabolic interactions within the superorganism composed of flagellate Streblomastix strix and complex community of Bacteroidetes bacteria on its surface.</title>
        <authorList>
            <person name="Treitli S.C."/>
            <person name="Kolisko M."/>
            <person name="Husnik F."/>
            <person name="Keeling P."/>
            <person name="Hampl V."/>
        </authorList>
    </citation>
    <scope>NUCLEOTIDE SEQUENCE</scope>
    <source>
        <strain evidence="3">STM</strain>
    </source>
</reference>
<keyword evidence="2 3" id="KW-0456">Lyase</keyword>